<dbReference type="InterPro" id="IPR038765">
    <property type="entry name" value="Papain-like_cys_pep_sf"/>
</dbReference>
<sequence>MKNKNQIYILLTDTGTVLNRLIKMYTKDPYNHVSISFDKDLKELYSFGRKKHYNPIIGGFVKENIDSIIFSNANCAVYCLHDIDDMTYDKIREYIKLFELNRDNYRYNLIGLFGIMFNIHIQRCDAFFCSQFVASVFEFSGRPIFDKPCVFVTPGDFQANQLFSRVYSGRLKDYRNFLQETESIPSIMFAEETVQA</sequence>
<keyword evidence="2" id="KW-1185">Reference proteome</keyword>
<proteinExistence type="predicted"/>
<gene>
    <name evidence="1" type="ORF">SAMN02746064_01603</name>
</gene>
<dbReference type="OrthoDB" id="1645744at2"/>
<reference evidence="1 2" key="1">
    <citation type="submission" date="2016-11" db="EMBL/GenBank/DDBJ databases">
        <authorList>
            <person name="Jaros S."/>
            <person name="Januszkiewicz K."/>
            <person name="Wedrychowicz H."/>
        </authorList>
    </citation>
    <scope>NUCLEOTIDE SEQUENCE [LARGE SCALE GENOMIC DNA]</scope>
    <source>
        <strain evidence="1 2">DSM 14828</strain>
    </source>
</reference>
<dbReference type="Proteomes" id="UP000184251">
    <property type="component" value="Unassembled WGS sequence"/>
</dbReference>
<evidence type="ECO:0000313" key="2">
    <source>
        <dbReference type="Proteomes" id="UP000184251"/>
    </source>
</evidence>
<accession>A0A1M4XWI1</accession>
<name>A0A1M4XWI1_9FIRM</name>
<dbReference type="STRING" id="1120975.SAMN02746064_01603"/>
<evidence type="ECO:0000313" key="1">
    <source>
        <dbReference type="EMBL" id="SHE97643.1"/>
    </source>
</evidence>
<dbReference type="AlphaFoldDB" id="A0A1M4XWI1"/>
<evidence type="ECO:0008006" key="3">
    <source>
        <dbReference type="Google" id="ProtNLM"/>
    </source>
</evidence>
<dbReference type="EMBL" id="FQTU01000011">
    <property type="protein sequence ID" value="SHE97643.1"/>
    <property type="molecule type" value="Genomic_DNA"/>
</dbReference>
<dbReference type="Gene3D" id="3.90.1720.10">
    <property type="entry name" value="endopeptidase domain like (from Nostoc punctiforme)"/>
    <property type="match status" value="1"/>
</dbReference>
<dbReference type="SUPFAM" id="SSF54001">
    <property type="entry name" value="Cysteine proteinases"/>
    <property type="match status" value="1"/>
</dbReference>
<organism evidence="1 2">
    <name type="scientific">Alkalibacter saccharofermentans DSM 14828</name>
    <dbReference type="NCBI Taxonomy" id="1120975"/>
    <lineage>
        <taxon>Bacteria</taxon>
        <taxon>Bacillati</taxon>
        <taxon>Bacillota</taxon>
        <taxon>Clostridia</taxon>
        <taxon>Eubacteriales</taxon>
        <taxon>Eubacteriaceae</taxon>
        <taxon>Alkalibacter</taxon>
    </lineage>
</organism>
<protein>
    <recommendedName>
        <fullName evidence="3">Permuted papain-like amidase enzyme, YaeF/YiiX, C92 family</fullName>
    </recommendedName>
</protein>
<dbReference type="RefSeq" id="WP_073270873.1">
    <property type="nucleotide sequence ID" value="NZ_FQTU01000011.1"/>
</dbReference>